<comment type="caution">
    <text evidence="1">The sequence shown here is derived from an EMBL/GenBank/DDBJ whole genome shotgun (WGS) entry which is preliminary data.</text>
</comment>
<dbReference type="RefSeq" id="WP_250866983.1">
    <property type="nucleotide sequence ID" value="NZ_JAGSOI010000002.1"/>
</dbReference>
<proteinExistence type="predicted"/>
<name>A0A9E5DAM9_9EURY</name>
<evidence type="ECO:0000313" key="1">
    <source>
        <dbReference type="EMBL" id="MCM1985603.1"/>
    </source>
</evidence>
<protein>
    <submittedName>
        <fullName evidence="1">Uncharacterized protein</fullName>
    </submittedName>
</protein>
<evidence type="ECO:0000313" key="2">
    <source>
        <dbReference type="Proteomes" id="UP001056766"/>
    </source>
</evidence>
<dbReference type="Proteomes" id="UP001056766">
    <property type="component" value="Unassembled WGS sequence"/>
</dbReference>
<reference evidence="1" key="1">
    <citation type="journal article" date="2021" name="mSystems">
        <title>Bacteria and Archaea Synergistically Convert Glycine Betaine to Biogenic Methane in the Formosa Cold Seep of the South China Sea.</title>
        <authorList>
            <person name="Li L."/>
            <person name="Zhang W."/>
            <person name="Zhang S."/>
            <person name="Song L."/>
            <person name="Sun Q."/>
            <person name="Zhang H."/>
            <person name="Xiang H."/>
            <person name="Dong X."/>
        </authorList>
    </citation>
    <scope>NUCLEOTIDE SEQUENCE</scope>
    <source>
        <strain evidence="1">LLY</strain>
    </source>
</reference>
<organism evidence="1 2">
    <name type="scientific">Methanococcoides seepicolus</name>
    <dbReference type="NCBI Taxonomy" id="2828780"/>
    <lineage>
        <taxon>Archaea</taxon>
        <taxon>Methanobacteriati</taxon>
        <taxon>Methanobacteriota</taxon>
        <taxon>Stenosarchaea group</taxon>
        <taxon>Methanomicrobia</taxon>
        <taxon>Methanosarcinales</taxon>
        <taxon>Methanosarcinaceae</taxon>
        <taxon>Methanococcoides</taxon>
    </lineage>
</organism>
<keyword evidence="2" id="KW-1185">Reference proteome</keyword>
<gene>
    <name evidence="1" type="ORF">KDK67_01000</name>
</gene>
<dbReference type="EMBL" id="JAGSOI010000002">
    <property type="protein sequence ID" value="MCM1985603.1"/>
    <property type="molecule type" value="Genomic_DNA"/>
</dbReference>
<dbReference type="AlphaFoldDB" id="A0A9E5DAM9"/>
<accession>A0A9E5DAM9</accession>
<reference evidence="1" key="2">
    <citation type="submission" date="2021-04" db="EMBL/GenBank/DDBJ databases">
        <authorList>
            <person name="Dong X."/>
        </authorList>
    </citation>
    <scope>NUCLEOTIDE SEQUENCE</scope>
    <source>
        <strain evidence="1">LLY</strain>
    </source>
</reference>
<sequence length="247" mass="27265">MMGGGGTPDLEITLRSSESPVNYAGESRTFKVTVNLNSDVLRWKLDGVVVQTNNNPTANTYYTYTDDAVFGSHELKVEAEKDGVVVSKSWTWNVDRVVNNCSNSYLSMSGEIYIEIESAILYERPNGTYYVHVDWFVHGCQTTNQRAANGEIVLPLDGPCCQMIVKTGVSWDYLGIPGEPSPYPPEQVQEIDLCSGDGSNTFEVQSRECRVFVELHTECFAYPIVGGVVIPLRTVVAEESGSCYCSL</sequence>